<accession>A0A2P5D700</accession>
<comment type="caution">
    <text evidence="1">The sequence shown here is derived from an EMBL/GenBank/DDBJ whole genome shotgun (WGS) entry which is preliminary data.</text>
</comment>
<dbReference type="Proteomes" id="UP000237105">
    <property type="component" value="Unassembled WGS sequence"/>
</dbReference>
<name>A0A2P5D700_PARAD</name>
<keyword evidence="2" id="KW-1185">Reference proteome</keyword>
<dbReference type="EMBL" id="JXTB01000058">
    <property type="protein sequence ID" value="PON69082.1"/>
    <property type="molecule type" value="Genomic_DNA"/>
</dbReference>
<dbReference type="OrthoDB" id="10338937at2759"/>
<organism evidence="1 2">
    <name type="scientific">Parasponia andersonii</name>
    <name type="common">Sponia andersonii</name>
    <dbReference type="NCBI Taxonomy" id="3476"/>
    <lineage>
        <taxon>Eukaryota</taxon>
        <taxon>Viridiplantae</taxon>
        <taxon>Streptophyta</taxon>
        <taxon>Embryophyta</taxon>
        <taxon>Tracheophyta</taxon>
        <taxon>Spermatophyta</taxon>
        <taxon>Magnoliopsida</taxon>
        <taxon>eudicotyledons</taxon>
        <taxon>Gunneridae</taxon>
        <taxon>Pentapetalae</taxon>
        <taxon>rosids</taxon>
        <taxon>fabids</taxon>
        <taxon>Rosales</taxon>
        <taxon>Cannabaceae</taxon>
        <taxon>Parasponia</taxon>
    </lineage>
</organism>
<reference evidence="2" key="1">
    <citation type="submission" date="2016-06" db="EMBL/GenBank/DDBJ databases">
        <title>Parallel loss of symbiosis genes in relatives of nitrogen-fixing non-legume Parasponia.</title>
        <authorList>
            <person name="Van Velzen R."/>
            <person name="Holmer R."/>
            <person name="Bu F."/>
            <person name="Rutten L."/>
            <person name="Van Zeijl A."/>
            <person name="Liu W."/>
            <person name="Santuari L."/>
            <person name="Cao Q."/>
            <person name="Sharma T."/>
            <person name="Shen D."/>
            <person name="Roswanjaya Y."/>
            <person name="Wardhani T."/>
            <person name="Kalhor M.S."/>
            <person name="Jansen J."/>
            <person name="Van den Hoogen J."/>
            <person name="Gungor B."/>
            <person name="Hartog M."/>
            <person name="Hontelez J."/>
            <person name="Verver J."/>
            <person name="Yang W.-C."/>
            <person name="Schijlen E."/>
            <person name="Repin R."/>
            <person name="Schilthuizen M."/>
            <person name="Schranz E."/>
            <person name="Heidstra R."/>
            <person name="Miyata K."/>
            <person name="Fedorova E."/>
            <person name="Kohlen W."/>
            <person name="Bisseling T."/>
            <person name="Smit S."/>
            <person name="Geurts R."/>
        </authorList>
    </citation>
    <scope>NUCLEOTIDE SEQUENCE [LARGE SCALE GENOMIC DNA]</scope>
    <source>
        <strain evidence="2">cv. WU1-14</strain>
    </source>
</reference>
<evidence type="ECO:0000313" key="2">
    <source>
        <dbReference type="Proteomes" id="UP000237105"/>
    </source>
</evidence>
<proteinExistence type="predicted"/>
<evidence type="ECO:0000313" key="1">
    <source>
        <dbReference type="EMBL" id="PON69082.1"/>
    </source>
</evidence>
<dbReference type="AlphaFoldDB" id="A0A2P5D700"/>
<sequence>MVPLSDIPLARSNVMVLGCNPIGPRSEFWMALLGSAPSTLNIKQMEIPKS</sequence>
<gene>
    <name evidence="1" type="ORF">PanWU01x14_091070</name>
</gene>
<protein>
    <submittedName>
        <fullName evidence="1">Uncharacterized protein</fullName>
    </submittedName>
</protein>